<dbReference type="Proteomes" id="UP000321570">
    <property type="component" value="Unassembled WGS sequence"/>
</dbReference>
<name>A0A564YV62_HYMDI</name>
<protein>
    <submittedName>
        <fullName evidence="1">Uncharacterized protein</fullName>
    </submittedName>
</protein>
<evidence type="ECO:0000313" key="2">
    <source>
        <dbReference type="Proteomes" id="UP000321570"/>
    </source>
</evidence>
<organism evidence="1 2">
    <name type="scientific">Hymenolepis diminuta</name>
    <name type="common">Rat tapeworm</name>
    <dbReference type="NCBI Taxonomy" id="6216"/>
    <lineage>
        <taxon>Eukaryota</taxon>
        <taxon>Metazoa</taxon>
        <taxon>Spiralia</taxon>
        <taxon>Lophotrochozoa</taxon>
        <taxon>Platyhelminthes</taxon>
        <taxon>Cestoda</taxon>
        <taxon>Eucestoda</taxon>
        <taxon>Cyclophyllidea</taxon>
        <taxon>Hymenolepididae</taxon>
        <taxon>Hymenolepis</taxon>
    </lineage>
</organism>
<keyword evidence="2" id="KW-1185">Reference proteome</keyword>
<dbReference type="AlphaFoldDB" id="A0A564YV62"/>
<accession>A0A564YV62</accession>
<evidence type="ECO:0000313" key="1">
    <source>
        <dbReference type="EMBL" id="VUZ51125.1"/>
    </source>
</evidence>
<proteinExistence type="predicted"/>
<gene>
    <name evidence="1" type="ORF">WMSIL1_LOCUS9816</name>
</gene>
<reference evidence="1 2" key="1">
    <citation type="submission" date="2019-07" db="EMBL/GenBank/DDBJ databases">
        <authorList>
            <person name="Jastrzebski P J."/>
            <person name="Paukszto L."/>
            <person name="Jastrzebski P J."/>
        </authorList>
    </citation>
    <scope>NUCLEOTIDE SEQUENCE [LARGE SCALE GENOMIC DNA]</scope>
    <source>
        <strain evidence="1 2">WMS-il1</strain>
    </source>
</reference>
<sequence>MNQQKSGGHNYTDRNSSETLSYYVFTLPETQTQYWLYYDLHFNRLCPHKTRICKMCDKRGH</sequence>
<dbReference type="EMBL" id="CABIJS010000421">
    <property type="protein sequence ID" value="VUZ51125.1"/>
    <property type="molecule type" value="Genomic_DNA"/>
</dbReference>